<protein>
    <submittedName>
        <fullName evidence="1">Uncharacterized protein</fullName>
    </submittedName>
</protein>
<comment type="caution">
    <text evidence="1">The sequence shown here is derived from an EMBL/GenBank/DDBJ whole genome shotgun (WGS) entry which is preliminary data.</text>
</comment>
<evidence type="ECO:0000313" key="2">
    <source>
        <dbReference type="Proteomes" id="UP000324800"/>
    </source>
</evidence>
<feature type="non-terminal residue" evidence="1">
    <location>
        <position position="1"/>
    </location>
</feature>
<accession>A0A5J4VB36</accession>
<dbReference type="EMBL" id="SNRW01008375">
    <property type="protein sequence ID" value="KAA6379622.1"/>
    <property type="molecule type" value="Genomic_DNA"/>
</dbReference>
<dbReference type="AlphaFoldDB" id="A0A5J4VB36"/>
<sequence>RDGQVDCVAQIGALCMRLQSAQHTKLTRIFEIVLICVESSFFCFQMADSQGWTALGSIQSLRLSMAVSQQRGGATERSNISTLPGCYQQHSGNRQSIRQIDCAFHGVL</sequence>
<reference evidence="1 2" key="1">
    <citation type="submission" date="2019-03" db="EMBL/GenBank/DDBJ databases">
        <title>Single cell metagenomics reveals metabolic interactions within the superorganism composed of flagellate Streblomastix strix and complex community of Bacteroidetes bacteria on its surface.</title>
        <authorList>
            <person name="Treitli S.C."/>
            <person name="Kolisko M."/>
            <person name="Husnik F."/>
            <person name="Keeling P."/>
            <person name="Hampl V."/>
        </authorList>
    </citation>
    <scope>NUCLEOTIDE SEQUENCE [LARGE SCALE GENOMIC DNA]</scope>
    <source>
        <strain evidence="1">ST1C</strain>
    </source>
</reference>
<evidence type="ECO:0000313" key="1">
    <source>
        <dbReference type="EMBL" id="KAA6379622.1"/>
    </source>
</evidence>
<gene>
    <name evidence="1" type="ORF">EZS28_024851</name>
</gene>
<proteinExistence type="predicted"/>
<name>A0A5J4VB36_9EUKA</name>
<organism evidence="1 2">
    <name type="scientific">Streblomastix strix</name>
    <dbReference type="NCBI Taxonomy" id="222440"/>
    <lineage>
        <taxon>Eukaryota</taxon>
        <taxon>Metamonada</taxon>
        <taxon>Preaxostyla</taxon>
        <taxon>Oxymonadida</taxon>
        <taxon>Streblomastigidae</taxon>
        <taxon>Streblomastix</taxon>
    </lineage>
</organism>
<dbReference type="Proteomes" id="UP000324800">
    <property type="component" value="Unassembled WGS sequence"/>
</dbReference>